<dbReference type="KEGG" id="tvo:TVG1258953"/>
<organism evidence="2 3">
    <name type="scientific">Thermoplasma volcanium (strain ATCC 51530 / DSM 4299 / JCM 9571 / NBRC 15438 / GSS1)</name>
    <dbReference type="NCBI Taxonomy" id="273116"/>
    <lineage>
        <taxon>Archaea</taxon>
        <taxon>Methanobacteriati</taxon>
        <taxon>Thermoplasmatota</taxon>
        <taxon>Thermoplasmata</taxon>
        <taxon>Thermoplasmatales</taxon>
        <taxon>Thermoplasmataceae</taxon>
        <taxon>Thermoplasma</taxon>
    </lineage>
</organism>
<reference evidence="2 3" key="2">
    <citation type="journal article" date="2000" name="Proc. Natl. Acad. Sci. U.S.A.">
        <title>Archaeal adaptation to higher temperatures revealed by genomic sequence of Thermoplasma volcanium.</title>
        <authorList>
            <person name="Kawashima T."/>
            <person name="Amano N."/>
            <person name="Koike H."/>
            <person name="Makino S."/>
            <person name="Higuchi S."/>
            <person name="Kawashima-Ohya Y."/>
            <person name="Watanabe K."/>
            <person name="Yamazaki M."/>
            <person name="Kanehori K."/>
            <person name="Kawamoto T."/>
            <person name="Nunoshiba T."/>
            <person name="Yamamoto Y."/>
            <person name="Aramaki H."/>
            <person name="Makino K."/>
            <person name="Suzuki M."/>
        </authorList>
    </citation>
    <scope>NUCLEOTIDE SEQUENCE [LARGE SCALE GENOMIC DNA]</scope>
    <source>
        <strain evidence="3">ATCC 51530 / DSM 4299 / JCM 9571 / NBRC 15438 / GSS1</strain>
    </source>
</reference>
<dbReference type="PhylomeDB" id="Q979D8"/>
<evidence type="ECO:0000313" key="3">
    <source>
        <dbReference type="Proteomes" id="UP000001017"/>
    </source>
</evidence>
<dbReference type="GeneID" id="1441339"/>
<sequence>MRWITREKAKVDRIACPWLISRFIDPEGEFFVPKDQVLVKGKEFGAVPFYVQGCELTYFVENGTEYVSFDPIIRKYGLDDPALLELAKIMRSADPAQPNPEKKRFGLKVLAEGFRMISKNYYENMKLQFPAYDALYAYCRSKINNSGKTRMLIQIF</sequence>
<dbReference type="InterPro" id="IPR018634">
    <property type="entry name" value="ChrB_C"/>
</dbReference>
<dbReference type="Proteomes" id="UP000001017">
    <property type="component" value="Chromosome"/>
</dbReference>
<dbReference type="eggNOG" id="arCOG10427">
    <property type="taxonomic scope" value="Archaea"/>
</dbReference>
<evidence type="ECO:0000313" key="2">
    <source>
        <dbReference type="EMBL" id="BAB60365.1"/>
    </source>
</evidence>
<dbReference type="Pfam" id="PF09828">
    <property type="entry name" value="ChrB_C"/>
    <property type="match status" value="1"/>
</dbReference>
<name>Q979D8_THEVO</name>
<dbReference type="AlphaFoldDB" id="Q979D8"/>
<evidence type="ECO:0000259" key="1">
    <source>
        <dbReference type="Pfam" id="PF09828"/>
    </source>
</evidence>
<feature type="domain" description="ChrB C-terminal" evidence="1">
    <location>
        <begin position="3"/>
        <end position="139"/>
    </location>
</feature>
<dbReference type="PaxDb" id="273116-14325461"/>
<reference evidence="2 3" key="1">
    <citation type="journal article" date="1999" name="Proc. Jpn. Acad.">
        <title>Determination of the complete genomic DNA sequence of Thermoplasma volvanium GSS1.</title>
        <authorList>
            <person name="Kawashima T."/>
            <person name="Yamamoto Y."/>
            <person name="Aramaki H."/>
            <person name="Nunoshiba T."/>
            <person name="Kawamoto T."/>
            <person name="Watanabe K."/>
            <person name="Yamazaki M."/>
            <person name="Kanehori K."/>
            <person name="Amano N."/>
            <person name="Ohya Y."/>
            <person name="Makino K."/>
            <person name="Suzuki M."/>
        </authorList>
    </citation>
    <scope>NUCLEOTIDE SEQUENCE [LARGE SCALE GENOMIC DNA]</scope>
    <source>
        <strain evidence="3">ATCC 51530 / DSM 4299 / JCM 9571 / NBRC 15438 / GSS1</strain>
    </source>
</reference>
<dbReference type="STRING" id="273116.gene:9382028"/>
<dbReference type="HOGENOM" id="CLU_121884_0_0_2"/>
<dbReference type="DNASU" id="1441339"/>
<keyword evidence="3" id="KW-1185">Reference proteome</keyword>
<protein>
    <submittedName>
        <fullName evidence="2">TVG1258953 protein</fullName>
    </submittedName>
</protein>
<accession>Q979D8</accession>
<dbReference type="RefSeq" id="WP_010917457.1">
    <property type="nucleotide sequence ID" value="NC_002689.2"/>
</dbReference>
<gene>
    <name evidence="2" type="ORF">TVG1258953</name>
</gene>
<proteinExistence type="predicted"/>
<dbReference type="OrthoDB" id="7455at2157"/>
<dbReference type="EMBL" id="BA000011">
    <property type="protein sequence ID" value="BAB60365.1"/>
    <property type="molecule type" value="Genomic_DNA"/>
</dbReference>